<evidence type="ECO:0000313" key="10">
    <source>
        <dbReference type="Proteomes" id="UP001154114"/>
    </source>
</evidence>
<keyword evidence="10" id="KW-1185">Reference proteome</keyword>
<accession>A0A9P0BXT8</accession>
<sequence length="806" mass="89558">MDKIIKTVNPWKAAQSNEDVSRSQYSLVSTDLTEEAVQVWLGLPDEVKYDPALEKIRLLYEEDYGKGENLPANPNNGSATKRLPAVTSTPLLTKRGEDVTIINGAKNVSEEKQETVSDNVPIPKKKSKMAQARQTVKLTILVGVWIFFTLVFLMHNEKEEITRHSTVAPKEIKNFTVQNRDHKLSILLKLTGPFLSEPYEKKLNESDKANMTKMVVWLESWMSGHDESTKLASQSSPHWTIYLEDQNKDFHLTETRSAVLSLASTASPLLAVRMMTSSATTTPLTLSYTLDPLDGATGIIYACVLLCALYALIVFEVINRTMAALLLSTASIAVLSLAGERPSVPELISWLDVETLLLLFSMMVLVAMLAETGVFDYVAVLTFQLAKGKIWPLITLLCVITAIVSLLLDNVTTVLLMTPVTIRLCEVMDLNPVPVLISMVLFCNLGGTATPVGDPPNVIIASNKQVVQSGINFTNFTLHMTFGIVLVAVQTYIQMRFIFRDVNKLRLTESKDIKDLRHQISVWRRAADSLPHLSNEQNKVKECIERKARKLEAKLEVLVSEAKTRACPKDSYEATLADMRQKYKIKDKWLLVKCSVTIAFVVVVFFLHSIPEFNRVSLGWTALLGSLLLLTLADREDLEPILHRIEWSTLLFFAALFVLMEALAKLGLIGYIGGWTEALILRVDESDRLAVALVLMIWVSGITSAFVDNVPLTTMMIRVVTSLGTHPTLNLPMAPLIWALSYGVCLGGNGTLIGASSNVVCVGIAENHGYRISFMQFFKIGFPVMIGHLVVATAYLLVCHCVFTWH</sequence>
<gene>
    <name evidence="9" type="ORF">CINC_LOCUS9880</name>
</gene>
<feature type="transmembrane region" description="Helical" evidence="7">
    <location>
        <begin position="296"/>
        <end position="315"/>
    </location>
</feature>
<feature type="transmembrane region" description="Helical" evidence="7">
    <location>
        <begin position="589"/>
        <end position="610"/>
    </location>
</feature>
<comment type="subcellular location">
    <subcellularLocation>
        <location evidence="1">Membrane</location>
        <topology evidence="1">Multi-pass membrane protein</topology>
    </subcellularLocation>
</comment>
<dbReference type="InterPro" id="IPR004680">
    <property type="entry name" value="Cit_transptr-like_dom"/>
</dbReference>
<dbReference type="InterPro" id="IPR051475">
    <property type="entry name" value="Diverse_Ion_Transporter"/>
</dbReference>
<evidence type="ECO:0000256" key="6">
    <source>
        <dbReference type="SAM" id="Coils"/>
    </source>
</evidence>
<feature type="domain" description="Citrate transporter-like" evidence="8">
    <location>
        <begin position="310"/>
        <end position="743"/>
    </location>
</feature>
<dbReference type="Pfam" id="PF03600">
    <property type="entry name" value="CitMHS"/>
    <property type="match status" value="1"/>
</dbReference>
<evidence type="ECO:0000256" key="1">
    <source>
        <dbReference type="ARBA" id="ARBA00004141"/>
    </source>
</evidence>
<keyword evidence="6" id="KW-0175">Coiled coil</keyword>
<protein>
    <recommendedName>
        <fullName evidence="8">Citrate transporter-like domain-containing protein</fullName>
    </recommendedName>
</protein>
<feature type="transmembrane region" description="Helical" evidence="7">
    <location>
        <begin position="476"/>
        <end position="499"/>
    </location>
</feature>
<dbReference type="PANTHER" id="PTHR43568:SF1">
    <property type="entry name" value="P PROTEIN"/>
    <property type="match status" value="1"/>
</dbReference>
<feature type="coiled-coil region" evidence="6">
    <location>
        <begin position="534"/>
        <end position="561"/>
    </location>
</feature>
<keyword evidence="2" id="KW-0813">Transport</keyword>
<feature type="transmembrane region" description="Helical" evidence="7">
    <location>
        <begin position="390"/>
        <end position="408"/>
    </location>
</feature>
<feature type="transmembrane region" description="Helical" evidence="7">
    <location>
        <begin position="645"/>
        <end position="669"/>
    </location>
</feature>
<evidence type="ECO:0000256" key="3">
    <source>
        <dbReference type="ARBA" id="ARBA00022692"/>
    </source>
</evidence>
<reference evidence="9" key="1">
    <citation type="submission" date="2021-12" db="EMBL/GenBank/DDBJ databases">
        <authorList>
            <person name="King R."/>
        </authorList>
    </citation>
    <scope>NUCLEOTIDE SEQUENCE</scope>
</reference>
<feature type="transmembrane region" description="Helical" evidence="7">
    <location>
        <begin position="780"/>
        <end position="805"/>
    </location>
</feature>
<organism evidence="9 10">
    <name type="scientific">Chrysodeixis includens</name>
    <name type="common">Soybean looper</name>
    <name type="synonym">Pseudoplusia includens</name>
    <dbReference type="NCBI Taxonomy" id="689277"/>
    <lineage>
        <taxon>Eukaryota</taxon>
        <taxon>Metazoa</taxon>
        <taxon>Ecdysozoa</taxon>
        <taxon>Arthropoda</taxon>
        <taxon>Hexapoda</taxon>
        <taxon>Insecta</taxon>
        <taxon>Pterygota</taxon>
        <taxon>Neoptera</taxon>
        <taxon>Endopterygota</taxon>
        <taxon>Lepidoptera</taxon>
        <taxon>Glossata</taxon>
        <taxon>Ditrysia</taxon>
        <taxon>Noctuoidea</taxon>
        <taxon>Noctuidae</taxon>
        <taxon>Plusiinae</taxon>
        <taxon>Chrysodeixis</taxon>
    </lineage>
</organism>
<evidence type="ECO:0000259" key="8">
    <source>
        <dbReference type="Pfam" id="PF03600"/>
    </source>
</evidence>
<feature type="transmembrane region" description="Helical" evidence="7">
    <location>
        <begin position="359"/>
        <end position="383"/>
    </location>
</feature>
<keyword evidence="5 7" id="KW-0472">Membrane</keyword>
<dbReference type="AlphaFoldDB" id="A0A9P0BXT8"/>
<dbReference type="PANTHER" id="PTHR43568">
    <property type="entry name" value="P PROTEIN"/>
    <property type="match status" value="1"/>
</dbReference>
<evidence type="ECO:0000256" key="2">
    <source>
        <dbReference type="ARBA" id="ARBA00022448"/>
    </source>
</evidence>
<proteinExistence type="predicted"/>
<feature type="transmembrane region" description="Helical" evidence="7">
    <location>
        <begin position="135"/>
        <end position="154"/>
    </location>
</feature>
<evidence type="ECO:0000256" key="4">
    <source>
        <dbReference type="ARBA" id="ARBA00022989"/>
    </source>
</evidence>
<keyword evidence="4 7" id="KW-1133">Transmembrane helix</keyword>
<name>A0A9P0BXT8_CHRIL</name>
<keyword evidence="3 7" id="KW-0812">Transmembrane</keyword>
<evidence type="ECO:0000256" key="7">
    <source>
        <dbReference type="SAM" id="Phobius"/>
    </source>
</evidence>
<dbReference type="OrthoDB" id="442352at2759"/>
<evidence type="ECO:0000313" key="9">
    <source>
        <dbReference type="EMBL" id="CAH0602029.1"/>
    </source>
</evidence>
<dbReference type="CDD" id="cd01116">
    <property type="entry name" value="P_permease"/>
    <property type="match status" value="1"/>
</dbReference>
<evidence type="ECO:0000256" key="5">
    <source>
        <dbReference type="ARBA" id="ARBA00023136"/>
    </source>
</evidence>
<dbReference type="GO" id="GO:0016020">
    <property type="term" value="C:membrane"/>
    <property type="evidence" value="ECO:0007669"/>
    <property type="project" value="UniProtKB-SubCell"/>
</dbReference>
<feature type="transmembrane region" description="Helical" evidence="7">
    <location>
        <begin position="689"/>
        <end position="707"/>
    </location>
</feature>
<dbReference type="GO" id="GO:0055085">
    <property type="term" value="P:transmembrane transport"/>
    <property type="evidence" value="ECO:0007669"/>
    <property type="project" value="InterPro"/>
</dbReference>
<dbReference type="EMBL" id="LR824033">
    <property type="protein sequence ID" value="CAH0602029.1"/>
    <property type="molecule type" value="Genomic_DNA"/>
</dbReference>
<dbReference type="Proteomes" id="UP001154114">
    <property type="component" value="Chromosome 30"/>
</dbReference>